<evidence type="ECO:0000313" key="3">
    <source>
        <dbReference type="Proteomes" id="UP000828390"/>
    </source>
</evidence>
<keyword evidence="3" id="KW-1185">Reference proteome</keyword>
<comment type="caution">
    <text evidence="2">The sequence shown here is derived from an EMBL/GenBank/DDBJ whole genome shotgun (WGS) entry which is preliminary data.</text>
</comment>
<accession>A0A9D4I1G3</accession>
<dbReference type="Proteomes" id="UP000828390">
    <property type="component" value="Unassembled WGS sequence"/>
</dbReference>
<protein>
    <submittedName>
        <fullName evidence="2">Uncharacterized protein</fullName>
    </submittedName>
</protein>
<evidence type="ECO:0000313" key="2">
    <source>
        <dbReference type="EMBL" id="KAH3738866.1"/>
    </source>
</evidence>
<organism evidence="2 3">
    <name type="scientific">Dreissena polymorpha</name>
    <name type="common">Zebra mussel</name>
    <name type="synonym">Mytilus polymorpha</name>
    <dbReference type="NCBI Taxonomy" id="45954"/>
    <lineage>
        <taxon>Eukaryota</taxon>
        <taxon>Metazoa</taxon>
        <taxon>Spiralia</taxon>
        <taxon>Lophotrochozoa</taxon>
        <taxon>Mollusca</taxon>
        <taxon>Bivalvia</taxon>
        <taxon>Autobranchia</taxon>
        <taxon>Heteroconchia</taxon>
        <taxon>Euheterodonta</taxon>
        <taxon>Imparidentia</taxon>
        <taxon>Neoheterodontei</taxon>
        <taxon>Myida</taxon>
        <taxon>Dreissenoidea</taxon>
        <taxon>Dreissenidae</taxon>
        <taxon>Dreissena</taxon>
    </lineage>
</organism>
<reference evidence="2" key="2">
    <citation type="submission" date="2020-11" db="EMBL/GenBank/DDBJ databases">
        <authorList>
            <person name="McCartney M.A."/>
            <person name="Auch B."/>
            <person name="Kono T."/>
            <person name="Mallez S."/>
            <person name="Becker A."/>
            <person name="Gohl D.M."/>
            <person name="Silverstein K.A.T."/>
            <person name="Koren S."/>
            <person name="Bechman K.B."/>
            <person name="Herman A."/>
            <person name="Abrahante J.E."/>
            <person name="Garbe J."/>
        </authorList>
    </citation>
    <scope>NUCLEOTIDE SEQUENCE</scope>
    <source>
        <strain evidence="2">Duluth1</strain>
        <tissue evidence="2">Whole animal</tissue>
    </source>
</reference>
<sequence>MAAAQQTQAPPDLNNPMVGTVSQLPANVTLNTVGNTHAIGPPIVLIDTRHTSQTENGGTKTYTHISRPFNTLSGRLIRKKPHSLE</sequence>
<gene>
    <name evidence="2" type="ORF">DPMN_045509</name>
</gene>
<reference evidence="2" key="1">
    <citation type="journal article" date="2019" name="bioRxiv">
        <title>The Genome of the Zebra Mussel, Dreissena polymorpha: A Resource for Invasive Species Research.</title>
        <authorList>
            <person name="McCartney M.A."/>
            <person name="Auch B."/>
            <person name="Kono T."/>
            <person name="Mallez S."/>
            <person name="Zhang Y."/>
            <person name="Obille A."/>
            <person name="Becker A."/>
            <person name="Abrahante J.E."/>
            <person name="Garbe J."/>
            <person name="Badalamenti J.P."/>
            <person name="Herman A."/>
            <person name="Mangelson H."/>
            <person name="Liachko I."/>
            <person name="Sullivan S."/>
            <person name="Sone E.D."/>
            <person name="Koren S."/>
            <person name="Silverstein K.A.T."/>
            <person name="Beckman K.B."/>
            <person name="Gohl D.M."/>
        </authorList>
    </citation>
    <scope>NUCLEOTIDE SEQUENCE</scope>
    <source>
        <strain evidence="2">Duluth1</strain>
        <tissue evidence="2">Whole animal</tissue>
    </source>
</reference>
<evidence type="ECO:0000256" key="1">
    <source>
        <dbReference type="SAM" id="MobiDB-lite"/>
    </source>
</evidence>
<proteinExistence type="predicted"/>
<dbReference type="EMBL" id="JAIWYP010000011">
    <property type="protein sequence ID" value="KAH3738866.1"/>
    <property type="molecule type" value="Genomic_DNA"/>
</dbReference>
<feature type="region of interest" description="Disordered" evidence="1">
    <location>
        <begin position="1"/>
        <end position="20"/>
    </location>
</feature>
<dbReference type="AlphaFoldDB" id="A0A9D4I1G3"/>
<name>A0A9D4I1G3_DREPO</name>